<sequence>MHRTILNVARCIVFASGLIVITTQHIKNVETLDSKQNEQLQTQLEREDPELKRAIEERNEVGKRKETSQEQSQPAETTTAAKVGESTKTSQRKHSIKKSKKPSKKVNGTSTEEGTARAEGADNEEELPQEEEEPSRTRPLSSRPNNYHLPLRIESFRG</sequence>
<dbReference type="AlphaFoldDB" id="A0A225VG79"/>
<evidence type="ECO:0000256" key="1">
    <source>
        <dbReference type="SAM" id="MobiDB-lite"/>
    </source>
</evidence>
<keyword evidence="3" id="KW-1185">Reference proteome</keyword>
<protein>
    <submittedName>
        <fullName evidence="2">Uncharacterized protein</fullName>
    </submittedName>
</protein>
<dbReference type="Proteomes" id="UP000198211">
    <property type="component" value="Unassembled WGS sequence"/>
</dbReference>
<name>A0A225VG79_9STRA</name>
<feature type="region of interest" description="Disordered" evidence="1">
    <location>
        <begin position="37"/>
        <end position="158"/>
    </location>
</feature>
<evidence type="ECO:0000313" key="3">
    <source>
        <dbReference type="Proteomes" id="UP000198211"/>
    </source>
</evidence>
<evidence type="ECO:0000313" key="2">
    <source>
        <dbReference type="EMBL" id="OWZ03500.1"/>
    </source>
</evidence>
<feature type="compositionally biased region" description="Polar residues" evidence="1">
    <location>
        <begin position="69"/>
        <end position="80"/>
    </location>
</feature>
<feature type="compositionally biased region" description="Basic residues" evidence="1">
    <location>
        <begin position="90"/>
        <end position="104"/>
    </location>
</feature>
<gene>
    <name evidence="2" type="ORF">PHMEG_00024763</name>
</gene>
<feature type="compositionally biased region" description="Acidic residues" evidence="1">
    <location>
        <begin position="121"/>
        <end position="133"/>
    </location>
</feature>
<dbReference type="EMBL" id="NBNE01005484">
    <property type="protein sequence ID" value="OWZ03500.1"/>
    <property type="molecule type" value="Genomic_DNA"/>
</dbReference>
<feature type="compositionally biased region" description="Basic and acidic residues" evidence="1">
    <location>
        <begin position="44"/>
        <end position="68"/>
    </location>
</feature>
<proteinExistence type="predicted"/>
<accession>A0A225VG79</accession>
<comment type="caution">
    <text evidence="2">The sequence shown here is derived from an EMBL/GenBank/DDBJ whole genome shotgun (WGS) entry which is preliminary data.</text>
</comment>
<reference evidence="3" key="1">
    <citation type="submission" date="2017-03" db="EMBL/GenBank/DDBJ databases">
        <title>Phytopthora megakarya and P. palmivora, two closely related causual agents of cacao black pod achieved similar genome size and gene model numbers by different mechanisms.</title>
        <authorList>
            <person name="Ali S."/>
            <person name="Shao J."/>
            <person name="Larry D.J."/>
            <person name="Kronmiller B."/>
            <person name="Shen D."/>
            <person name="Strem M.D."/>
            <person name="Melnick R.L."/>
            <person name="Guiltinan M.J."/>
            <person name="Tyler B.M."/>
            <person name="Meinhardt L.W."/>
            <person name="Bailey B.A."/>
        </authorList>
    </citation>
    <scope>NUCLEOTIDE SEQUENCE [LARGE SCALE GENOMIC DNA]</scope>
    <source>
        <strain evidence="3">zdho120</strain>
    </source>
</reference>
<organism evidence="2 3">
    <name type="scientific">Phytophthora megakarya</name>
    <dbReference type="NCBI Taxonomy" id="4795"/>
    <lineage>
        <taxon>Eukaryota</taxon>
        <taxon>Sar</taxon>
        <taxon>Stramenopiles</taxon>
        <taxon>Oomycota</taxon>
        <taxon>Peronosporomycetes</taxon>
        <taxon>Peronosporales</taxon>
        <taxon>Peronosporaceae</taxon>
        <taxon>Phytophthora</taxon>
    </lineage>
</organism>